<dbReference type="PROSITE" id="PS00211">
    <property type="entry name" value="ABC_TRANSPORTER_1"/>
    <property type="match status" value="1"/>
</dbReference>
<comment type="caution">
    <text evidence="12">The sequence shown here is derived from an EMBL/GenBank/DDBJ whole genome shotgun (WGS) entry which is preliminary data.</text>
</comment>
<evidence type="ECO:0000256" key="2">
    <source>
        <dbReference type="ARBA" id="ARBA00022448"/>
    </source>
</evidence>
<keyword evidence="7 9" id="KW-1133">Transmembrane helix</keyword>
<dbReference type="Pfam" id="PF00005">
    <property type="entry name" value="ABC_tran"/>
    <property type="match status" value="1"/>
</dbReference>
<comment type="subcellular location">
    <subcellularLocation>
        <location evidence="1">Cell membrane</location>
        <topology evidence="1">Multi-pass membrane protein</topology>
    </subcellularLocation>
</comment>
<keyword evidence="3" id="KW-1003">Cell membrane</keyword>
<dbReference type="InterPro" id="IPR011527">
    <property type="entry name" value="ABC1_TM_dom"/>
</dbReference>
<keyword evidence="6" id="KW-0067">ATP-binding</keyword>
<evidence type="ECO:0000256" key="7">
    <source>
        <dbReference type="ARBA" id="ARBA00022989"/>
    </source>
</evidence>
<dbReference type="SMART" id="SM00382">
    <property type="entry name" value="AAA"/>
    <property type="match status" value="1"/>
</dbReference>
<dbReference type="GO" id="GO:0005524">
    <property type="term" value="F:ATP binding"/>
    <property type="evidence" value="ECO:0007669"/>
    <property type="project" value="UniProtKB-KW"/>
</dbReference>
<dbReference type="GO" id="GO:0016887">
    <property type="term" value="F:ATP hydrolysis activity"/>
    <property type="evidence" value="ECO:0007669"/>
    <property type="project" value="InterPro"/>
</dbReference>
<dbReference type="GO" id="GO:0005886">
    <property type="term" value="C:plasma membrane"/>
    <property type="evidence" value="ECO:0007669"/>
    <property type="project" value="UniProtKB-SubCell"/>
</dbReference>
<dbReference type="STRING" id="1381081.BIY22_12995"/>
<dbReference type="PROSITE" id="PS50929">
    <property type="entry name" value="ABC_TM1F"/>
    <property type="match status" value="1"/>
</dbReference>
<evidence type="ECO:0000256" key="8">
    <source>
        <dbReference type="ARBA" id="ARBA00023136"/>
    </source>
</evidence>
<dbReference type="InterPro" id="IPR039421">
    <property type="entry name" value="Type_1_exporter"/>
</dbReference>
<gene>
    <name evidence="12" type="ORF">BIY22_12995</name>
</gene>
<feature type="transmembrane region" description="Helical" evidence="9">
    <location>
        <begin position="21"/>
        <end position="45"/>
    </location>
</feature>
<evidence type="ECO:0000256" key="6">
    <source>
        <dbReference type="ARBA" id="ARBA00022840"/>
    </source>
</evidence>
<evidence type="ECO:0000256" key="3">
    <source>
        <dbReference type="ARBA" id="ARBA00022475"/>
    </source>
</evidence>
<sequence>MLRKLSVFWRLIEKEQQMRIITIQILVVLLAFIELFTIGSIAAFLNLITEPDKIKGLIEIVPYFKGRSNEDIFLSISLSLVFVLSFSAFFSIYIHNKSIILSTNIGHYISSKLMAYYLSRDWLYHSSSNSSVIVNNIVGESGRLSNSVIRPFMLATSKLILMLVISTAIFIYNPFMTTMILLFFLISYMTISKVVRRKLRDNSYVISKENKERIQTVNESFDNVKMLILNDKIDFFLKKFEHSNLLMTQRVASNMVLGASPRYIMEWLAFVSMIAILIIYICLGNELSEIIPLLTIYGLAALKLLPSLQFIYASLSTIKGNVSALETISSELSKYKVDKHSKCRNVSFSKSISIKNAFFRYPGKDTDALSSLNINIDKNKTIGIVGQSGAGKSTLIDVLCGLIKIDSGSFRVDDYDINNEITSWQRQVSYVPQSISLSDASIAENIAFGEPYTDIDWQLLDKVVELSYLDDLIKKLDNGIDTIVGEKGVQLSGGQRQRIGIARALYKQASVLILDEATSALDGVTENKIMQAINNLSGKMTIIIIAHRLKTIKNCDSIYMLDNGKVVDCNTYEGLMATNPSFREMEKYA</sequence>
<feature type="transmembrane region" description="Helical" evidence="9">
    <location>
        <begin position="72"/>
        <end position="94"/>
    </location>
</feature>
<keyword evidence="5" id="KW-0547">Nucleotide-binding</keyword>
<evidence type="ECO:0000313" key="12">
    <source>
        <dbReference type="EMBL" id="OLQ86160.1"/>
    </source>
</evidence>
<protein>
    <recommendedName>
        <fullName evidence="14">ABC transporter ATP-binding protein</fullName>
    </recommendedName>
</protein>
<dbReference type="FunFam" id="3.40.50.300:FF:000854">
    <property type="entry name" value="Multidrug ABC transporter ATP-binding protein"/>
    <property type="match status" value="1"/>
</dbReference>
<dbReference type="PROSITE" id="PS50893">
    <property type="entry name" value="ABC_TRANSPORTER_2"/>
    <property type="match status" value="1"/>
</dbReference>
<dbReference type="SUPFAM" id="SSF52540">
    <property type="entry name" value="P-loop containing nucleoside triphosphate hydrolases"/>
    <property type="match status" value="1"/>
</dbReference>
<dbReference type="GO" id="GO:0034040">
    <property type="term" value="F:ATPase-coupled lipid transmembrane transporter activity"/>
    <property type="evidence" value="ECO:0007669"/>
    <property type="project" value="TreeGrafter"/>
</dbReference>
<dbReference type="Proteomes" id="UP000186313">
    <property type="component" value="Unassembled WGS sequence"/>
</dbReference>
<dbReference type="PANTHER" id="PTHR24221">
    <property type="entry name" value="ATP-BINDING CASSETTE SUB-FAMILY B"/>
    <property type="match status" value="1"/>
</dbReference>
<dbReference type="InterPro" id="IPR027417">
    <property type="entry name" value="P-loop_NTPase"/>
</dbReference>
<feature type="domain" description="ABC transporter" evidence="10">
    <location>
        <begin position="352"/>
        <end position="588"/>
    </location>
</feature>
<dbReference type="InterPro" id="IPR003439">
    <property type="entry name" value="ABC_transporter-like_ATP-bd"/>
</dbReference>
<dbReference type="Pfam" id="PF00664">
    <property type="entry name" value="ABC_membrane"/>
    <property type="match status" value="1"/>
</dbReference>
<evidence type="ECO:0000313" key="13">
    <source>
        <dbReference type="Proteomes" id="UP000186313"/>
    </source>
</evidence>
<feature type="transmembrane region" description="Helical" evidence="9">
    <location>
        <begin position="264"/>
        <end position="283"/>
    </location>
</feature>
<dbReference type="InterPro" id="IPR036640">
    <property type="entry name" value="ABC1_TM_sf"/>
</dbReference>
<dbReference type="EMBL" id="MJMJ01000044">
    <property type="protein sequence ID" value="OLQ86160.1"/>
    <property type="molecule type" value="Genomic_DNA"/>
</dbReference>
<evidence type="ECO:0000256" key="1">
    <source>
        <dbReference type="ARBA" id="ARBA00004651"/>
    </source>
</evidence>
<keyword evidence="4 9" id="KW-0812">Transmembrane</keyword>
<feature type="domain" description="ABC transmembrane type-1" evidence="11">
    <location>
        <begin position="25"/>
        <end position="288"/>
    </location>
</feature>
<keyword evidence="2" id="KW-0813">Transport</keyword>
<organism evidence="12 13">
    <name type="scientific">Vibrio panuliri</name>
    <dbReference type="NCBI Taxonomy" id="1381081"/>
    <lineage>
        <taxon>Bacteria</taxon>
        <taxon>Pseudomonadati</taxon>
        <taxon>Pseudomonadota</taxon>
        <taxon>Gammaproteobacteria</taxon>
        <taxon>Vibrionales</taxon>
        <taxon>Vibrionaceae</taxon>
        <taxon>Vibrio</taxon>
    </lineage>
</organism>
<dbReference type="GO" id="GO:0140359">
    <property type="term" value="F:ABC-type transporter activity"/>
    <property type="evidence" value="ECO:0007669"/>
    <property type="project" value="InterPro"/>
</dbReference>
<feature type="transmembrane region" description="Helical" evidence="9">
    <location>
        <begin position="290"/>
        <end position="312"/>
    </location>
</feature>
<evidence type="ECO:0000259" key="11">
    <source>
        <dbReference type="PROSITE" id="PS50929"/>
    </source>
</evidence>
<accession>A0A1Q9HAJ9</accession>
<feature type="transmembrane region" description="Helical" evidence="9">
    <location>
        <begin position="159"/>
        <end position="186"/>
    </location>
</feature>
<evidence type="ECO:0000256" key="5">
    <source>
        <dbReference type="ARBA" id="ARBA00022741"/>
    </source>
</evidence>
<name>A0A1Q9HAJ9_9VIBR</name>
<keyword evidence="8 9" id="KW-0472">Membrane</keyword>
<proteinExistence type="predicted"/>
<reference evidence="12 13" key="1">
    <citation type="submission" date="2016-09" db="EMBL/GenBank/DDBJ databases">
        <title>Genomic Taxonomy of the Vibrionaceae.</title>
        <authorList>
            <person name="Gonzalez-Castillo A."/>
            <person name="Gomez-Gil B."/>
            <person name="Enciso-Ibarra K."/>
        </authorList>
    </citation>
    <scope>NUCLEOTIDE SEQUENCE [LARGE SCALE GENOMIC DNA]</scope>
    <source>
        <strain evidence="12 13">CAIM 703</strain>
    </source>
</reference>
<dbReference type="InterPro" id="IPR017871">
    <property type="entry name" value="ABC_transporter-like_CS"/>
</dbReference>
<evidence type="ECO:0000256" key="4">
    <source>
        <dbReference type="ARBA" id="ARBA00022692"/>
    </source>
</evidence>
<dbReference type="Gene3D" id="1.20.1560.10">
    <property type="entry name" value="ABC transporter type 1, transmembrane domain"/>
    <property type="match status" value="1"/>
</dbReference>
<dbReference type="SUPFAM" id="SSF90123">
    <property type="entry name" value="ABC transporter transmembrane region"/>
    <property type="match status" value="1"/>
</dbReference>
<dbReference type="InterPro" id="IPR003593">
    <property type="entry name" value="AAA+_ATPase"/>
</dbReference>
<dbReference type="AlphaFoldDB" id="A0A1Q9HAJ9"/>
<evidence type="ECO:0000256" key="9">
    <source>
        <dbReference type="SAM" id="Phobius"/>
    </source>
</evidence>
<evidence type="ECO:0000259" key="10">
    <source>
        <dbReference type="PROSITE" id="PS50893"/>
    </source>
</evidence>
<evidence type="ECO:0008006" key="14">
    <source>
        <dbReference type="Google" id="ProtNLM"/>
    </source>
</evidence>
<dbReference type="PANTHER" id="PTHR24221:SF654">
    <property type="entry name" value="ATP-BINDING CASSETTE SUB-FAMILY B MEMBER 6"/>
    <property type="match status" value="1"/>
</dbReference>
<dbReference type="Gene3D" id="3.40.50.300">
    <property type="entry name" value="P-loop containing nucleotide triphosphate hydrolases"/>
    <property type="match status" value="1"/>
</dbReference>